<dbReference type="HOGENOM" id="CLU_1603010_0_0_1"/>
<evidence type="ECO:0000313" key="2">
    <source>
        <dbReference type="EMBL" id="EDQ99155.1"/>
    </source>
</evidence>
<dbReference type="GeneID" id="6083964"/>
<proteinExistence type="predicted"/>
<dbReference type="RefSeq" id="XP_001890218.1">
    <property type="nucleotide sequence ID" value="XM_001890183.1"/>
</dbReference>
<evidence type="ECO:0000313" key="3">
    <source>
        <dbReference type="EMBL" id="EDR01061.1"/>
    </source>
</evidence>
<dbReference type="KEGG" id="lbc:LACBIDRAFT_296023"/>
<dbReference type="AlphaFoldDB" id="B0DWK3"/>
<gene>
    <name evidence="2" type="ORF">LACBIDRAFT_296023</name>
    <name evidence="3" type="ORF">LACBIDRAFT_333630</name>
</gene>
<keyword evidence="4" id="KW-1185">Reference proteome</keyword>
<dbReference type="EMBL" id="DS547172">
    <property type="protein sequence ID" value="EDQ99155.1"/>
    <property type="molecule type" value="Genomic_DNA"/>
</dbReference>
<dbReference type="Pfam" id="PF13391">
    <property type="entry name" value="HNH_2"/>
    <property type="match status" value="1"/>
</dbReference>
<dbReference type="Proteomes" id="UP000001194">
    <property type="component" value="Unassembled WGS sequence"/>
</dbReference>
<evidence type="ECO:0000313" key="4">
    <source>
        <dbReference type="Proteomes" id="UP000001194"/>
    </source>
</evidence>
<dbReference type="EMBL" id="DS547143">
    <property type="protein sequence ID" value="EDR01061.1"/>
    <property type="molecule type" value="Genomic_DNA"/>
</dbReference>
<organism evidence="4">
    <name type="scientific">Laccaria bicolor (strain S238N-H82 / ATCC MYA-4686)</name>
    <name type="common">Bicoloured deceiver</name>
    <name type="synonym">Laccaria laccata var. bicolor</name>
    <dbReference type="NCBI Taxonomy" id="486041"/>
    <lineage>
        <taxon>Eukaryota</taxon>
        <taxon>Fungi</taxon>
        <taxon>Dikarya</taxon>
        <taxon>Basidiomycota</taxon>
        <taxon>Agaricomycotina</taxon>
        <taxon>Agaricomycetes</taxon>
        <taxon>Agaricomycetidae</taxon>
        <taxon>Agaricales</taxon>
        <taxon>Agaricineae</taxon>
        <taxon>Hydnangiaceae</taxon>
        <taxon>Laccaria</taxon>
    </lineage>
</organism>
<name>B0DWK3_LACBS</name>
<dbReference type="KEGG" id="lbc:LACBIDRAFT_333630"/>
<dbReference type="OrthoDB" id="2142759at2759"/>
<dbReference type="RefSeq" id="XP_001888280.1">
    <property type="nucleotide sequence ID" value="XM_001888245.1"/>
</dbReference>
<protein>
    <submittedName>
        <fullName evidence="3">Predicted protein</fullName>
    </submittedName>
</protein>
<dbReference type="InParanoid" id="B0DWK3"/>
<evidence type="ECO:0000259" key="1">
    <source>
        <dbReference type="Pfam" id="PF13391"/>
    </source>
</evidence>
<sequence>MEVQICRPDAGNVPTAGVDGFEHAGRGLESYTWTQSRAAHNTHLSGWLQGSTSTSTTPAAPSLQAQVDQLGGPTDESKIDSIQNVFLLRADLHESWDDYKFGVNPDGSQHRTTKMPWLMAGSTRRGKISGEMLKAERLEVELSQPTLWTPIITQHLANQTFLAAMI</sequence>
<dbReference type="GeneID" id="6085857"/>
<reference evidence="3 4" key="1">
    <citation type="journal article" date="2008" name="Nature">
        <title>The genome of Laccaria bicolor provides insights into mycorrhizal symbiosis.</title>
        <authorList>
            <person name="Martin F."/>
            <person name="Aerts A."/>
            <person name="Ahren D."/>
            <person name="Brun A."/>
            <person name="Danchin E.G.J."/>
            <person name="Duchaussoy F."/>
            <person name="Gibon J."/>
            <person name="Kohler A."/>
            <person name="Lindquist E."/>
            <person name="Pereda V."/>
            <person name="Salamov A."/>
            <person name="Shapiro H.J."/>
            <person name="Wuyts J."/>
            <person name="Blaudez D."/>
            <person name="Buee M."/>
            <person name="Brokstein P."/>
            <person name="Canbaeck B."/>
            <person name="Cohen D."/>
            <person name="Courty P.E."/>
            <person name="Coutinho P.M."/>
            <person name="Delaruelle C."/>
            <person name="Detter J.C."/>
            <person name="Deveau A."/>
            <person name="DiFazio S."/>
            <person name="Duplessis S."/>
            <person name="Fraissinet-Tachet L."/>
            <person name="Lucic E."/>
            <person name="Frey-Klett P."/>
            <person name="Fourrey C."/>
            <person name="Feussner I."/>
            <person name="Gay G."/>
            <person name="Grimwood J."/>
            <person name="Hoegger P.J."/>
            <person name="Jain P."/>
            <person name="Kilaru S."/>
            <person name="Labbe J."/>
            <person name="Lin Y.C."/>
            <person name="Legue V."/>
            <person name="Le Tacon F."/>
            <person name="Marmeisse R."/>
            <person name="Melayah D."/>
            <person name="Montanini B."/>
            <person name="Muratet M."/>
            <person name="Nehls U."/>
            <person name="Niculita-Hirzel H."/>
            <person name="Oudot-Le Secq M.P."/>
            <person name="Peter M."/>
            <person name="Quesneville H."/>
            <person name="Rajashekar B."/>
            <person name="Reich M."/>
            <person name="Rouhier N."/>
            <person name="Schmutz J."/>
            <person name="Yin T."/>
            <person name="Chalot M."/>
            <person name="Henrissat B."/>
            <person name="Kuees U."/>
            <person name="Lucas S."/>
            <person name="Van de Peer Y."/>
            <person name="Podila G.K."/>
            <person name="Polle A."/>
            <person name="Pukkila P.J."/>
            <person name="Richardson P.M."/>
            <person name="Rouze P."/>
            <person name="Sanders I.R."/>
            <person name="Stajich J.E."/>
            <person name="Tunlid A."/>
            <person name="Tuskan G."/>
            <person name="Grigoriev I.V."/>
        </authorList>
    </citation>
    <scope>NUCLEOTIDE SEQUENCE [LARGE SCALE GENOMIC DNA]</scope>
    <source>
        <strain evidence="4">S238N-H82 / ATCC MYA-4686</strain>
    </source>
</reference>
<accession>B0DWK3</accession>
<dbReference type="STRING" id="486041.B0DWK3"/>
<feature type="domain" description="HNH nuclease" evidence="1">
    <location>
        <begin position="51"/>
        <end position="104"/>
    </location>
</feature>
<dbReference type="InterPro" id="IPR003615">
    <property type="entry name" value="HNH_nuc"/>
</dbReference>